<feature type="transmembrane region" description="Helical" evidence="5">
    <location>
        <begin position="53"/>
        <end position="72"/>
    </location>
</feature>
<proteinExistence type="predicted"/>
<evidence type="ECO:0000313" key="7">
    <source>
        <dbReference type="Proteomes" id="UP000318065"/>
    </source>
</evidence>
<feature type="transmembrane region" description="Helical" evidence="5">
    <location>
        <begin position="340"/>
        <end position="359"/>
    </location>
</feature>
<evidence type="ECO:0000313" key="6">
    <source>
        <dbReference type="EMBL" id="BBL80827.1"/>
    </source>
</evidence>
<keyword evidence="2 5" id="KW-0812">Transmembrane</keyword>
<dbReference type="PANTHER" id="PTHR11706:SF3">
    <property type="entry name" value="METAL ION TRANSPORT PROTEIN"/>
    <property type="match status" value="1"/>
</dbReference>
<dbReference type="GO" id="GO:0034755">
    <property type="term" value="P:iron ion transmembrane transport"/>
    <property type="evidence" value="ECO:0007669"/>
    <property type="project" value="TreeGrafter"/>
</dbReference>
<name>A0A510HPR2_9ACTN</name>
<dbReference type="EMBL" id="AP019791">
    <property type="protein sequence ID" value="BBL80827.1"/>
    <property type="molecule type" value="Genomic_DNA"/>
</dbReference>
<organism evidence="6 7">
    <name type="scientific">Rubrobacter xylanophilus</name>
    <dbReference type="NCBI Taxonomy" id="49319"/>
    <lineage>
        <taxon>Bacteria</taxon>
        <taxon>Bacillati</taxon>
        <taxon>Actinomycetota</taxon>
        <taxon>Rubrobacteria</taxon>
        <taxon>Rubrobacterales</taxon>
        <taxon>Rubrobacteraceae</taxon>
        <taxon>Rubrobacter</taxon>
    </lineage>
</organism>
<evidence type="ECO:0000256" key="3">
    <source>
        <dbReference type="ARBA" id="ARBA00022989"/>
    </source>
</evidence>
<keyword evidence="7" id="KW-1185">Reference proteome</keyword>
<reference evidence="6" key="1">
    <citation type="journal article" date="2019" name="Microbiol. Resour. Announc.">
        <title>Complete Genome Sequence of Rubrobacter xylanophilus Strain AA3-22, Isolated from Arima Onsen in Japan.</title>
        <authorList>
            <person name="Tomariguchi N."/>
            <person name="Miyazaki K."/>
        </authorList>
    </citation>
    <scope>NUCLEOTIDE SEQUENCE [LARGE SCALE GENOMIC DNA]</scope>
    <source>
        <strain evidence="6">AA3-22</strain>
    </source>
</reference>
<dbReference type="PANTHER" id="PTHR11706">
    <property type="entry name" value="SOLUTE CARRIER PROTEIN FAMILY 11 MEMBER"/>
    <property type="match status" value="1"/>
</dbReference>
<sequence length="428" mass="46605">MADVTGGVRREDTERAPRTWGERLRFVGPGLVVAATGVGAGDMVSSLSAGTNFGTVLIWAIVIGALLKYVLTEGLGRWYMASGTTILEGWRSLGLWASLYFVIYLLIVTFVFGAAVISASALATTAMFPGVMPLWAWAVLHGIFGFVVIGIGRYRLFERIMEFFVGLMFVTVIGLAIMLTPNLGELALGVVVPRIPEGSLLYALAVIGGVGGTFTLASYPYWVRERGWSRPAWIPTMRLDLSVGYLFTALFMVSMLVIGAELLFARGEGISGGEGLVALSDPIRERFGALASWFFLIGFWAAATSSILGAWNGAAYLFADSVRTILRVPDERAEEYLSETGLWFRLMLVWITFPPMLLLSFGQPVLLVVIYAALGAFFMPFMAFTLLWLLNSRRVPPEYRNGWLSNAMLAAAILLFVVVGVQEVAGAL</sequence>
<feature type="transmembrane region" description="Helical" evidence="5">
    <location>
        <begin position="93"/>
        <end position="122"/>
    </location>
</feature>
<keyword evidence="4 5" id="KW-0472">Membrane</keyword>
<dbReference type="InterPro" id="IPR001046">
    <property type="entry name" value="NRAMP_fam"/>
</dbReference>
<dbReference type="GO" id="GO:0005384">
    <property type="term" value="F:manganese ion transmembrane transporter activity"/>
    <property type="evidence" value="ECO:0007669"/>
    <property type="project" value="TreeGrafter"/>
</dbReference>
<dbReference type="GO" id="GO:0015086">
    <property type="term" value="F:cadmium ion transmembrane transporter activity"/>
    <property type="evidence" value="ECO:0007669"/>
    <property type="project" value="TreeGrafter"/>
</dbReference>
<feature type="transmembrane region" description="Helical" evidence="5">
    <location>
        <begin position="200"/>
        <end position="222"/>
    </location>
</feature>
<feature type="transmembrane region" description="Helical" evidence="5">
    <location>
        <begin position="134"/>
        <end position="151"/>
    </location>
</feature>
<feature type="transmembrane region" description="Helical" evidence="5">
    <location>
        <begin position="365"/>
        <end position="390"/>
    </location>
</feature>
<dbReference type="NCBIfam" id="NF037982">
    <property type="entry name" value="Nramp_1"/>
    <property type="match status" value="2"/>
</dbReference>
<feature type="transmembrane region" description="Helical" evidence="5">
    <location>
        <begin position="293"/>
        <end position="319"/>
    </location>
</feature>
<evidence type="ECO:0000256" key="5">
    <source>
        <dbReference type="SAM" id="Phobius"/>
    </source>
</evidence>
<keyword evidence="3 5" id="KW-1133">Transmembrane helix</keyword>
<feature type="transmembrane region" description="Helical" evidence="5">
    <location>
        <begin position="163"/>
        <end position="180"/>
    </location>
</feature>
<dbReference type="OrthoDB" id="9787548at2"/>
<accession>A0A510HPR2</accession>
<evidence type="ECO:0000256" key="2">
    <source>
        <dbReference type="ARBA" id="ARBA00022692"/>
    </source>
</evidence>
<dbReference type="GO" id="GO:0005886">
    <property type="term" value="C:plasma membrane"/>
    <property type="evidence" value="ECO:0007669"/>
    <property type="project" value="TreeGrafter"/>
</dbReference>
<evidence type="ECO:0000256" key="1">
    <source>
        <dbReference type="ARBA" id="ARBA00004141"/>
    </source>
</evidence>
<dbReference type="AlphaFoldDB" id="A0A510HPR2"/>
<gene>
    <name evidence="6" type="ORF">RxyAA322_26810</name>
</gene>
<feature type="transmembrane region" description="Helical" evidence="5">
    <location>
        <begin position="402"/>
        <end position="421"/>
    </location>
</feature>
<evidence type="ECO:0000256" key="4">
    <source>
        <dbReference type="ARBA" id="ARBA00023136"/>
    </source>
</evidence>
<feature type="transmembrane region" description="Helical" evidence="5">
    <location>
        <begin position="243"/>
        <end position="265"/>
    </location>
</feature>
<dbReference type="RefSeq" id="WP_143528793.1">
    <property type="nucleotide sequence ID" value="NZ_AP019791.1"/>
</dbReference>
<dbReference type="Proteomes" id="UP000318065">
    <property type="component" value="Chromosome"/>
</dbReference>
<comment type="subcellular location">
    <subcellularLocation>
        <location evidence="1">Membrane</location>
        <topology evidence="1">Multi-pass membrane protein</topology>
    </subcellularLocation>
</comment>
<protein>
    <submittedName>
        <fullName evidence="6">Iron transporter</fullName>
    </submittedName>
</protein>
<dbReference type="Pfam" id="PF01566">
    <property type="entry name" value="Nramp"/>
    <property type="match status" value="1"/>
</dbReference>